<evidence type="ECO:0000313" key="2">
    <source>
        <dbReference type="Proteomes" id="UP001648503"/>
    </source>
</evidence>
<evidence type="ECO:0000313" key="1">
    <source>
        <dbReference type="EMBL" id="KAH6594409.1"/>
    </source>
</evidence>
<dbReference type="EMBL" id="JAFCIX010000335">
    <property type="protein sequence ID" value="KAH6594409.1"/>
    <property type="molecule type" value="Genomic_DNA"/>
</dbReference>
<proteinExistence type="predicted"/>
<sequence>MSFPDTFPDINAAKDALKKYALENDRSYILKCSRPHILVAVCPTAFKGATMDVAEECLFKVAIYKRKDSELHTTTSNWDHSAFCSYSKTKSTTSALRNVIRPYKEVFEIVKPGDLVSLARRDYGADIPYHSAWKSLRQINSASCYDNDDSFKFIGIF</sequence>
<name>A0ABQ8F9S6_9FUNG</name>
<protein>
    <submittedName>
        <fullName evidence="1">Uncharacterized protein</fullName>
    </submittedName>
</protein>
<gene>
    <name evidence="1" type="ORF">BASA50_006656</name>
</gene>
<keyword evidence="2" id="KW-1185">Reference proteome</keyword>
<accession>A0ABQ8F9S6</accession>
<organism evidence="1 2">
    <name type="scientific">Batrachochytrium salamandrivorans</name>
    <dbReference type="NCBI Taxonomy" id="1357716"/>
    <lineage>
        <taxon>Eukaryota</taxon>
        <taxon>Fungi</taxon>
        <taxon>Fungi incertae sedis</taxon>
        <taxon>Chytridiomycota</taxon>
        <taxon>Chytridiomycota incertae sedis</taxon>
        <taxon>Chytridiomycetes</taxon>
        <taxon>Rhizophydiales</taxon>
        <taxon>Rhizophydiales incertae sedis</taxon>
        <taxon>Batrachochytrium</taxon>
    </lineage>
</organism>
<reference evidence="1 2" key="1">
    <citation type="submission" date="2021-02" db="EMBL/GenBank/DDBJ databases">
        <title>Variation within the Batrachochytrium salamandrivorans European outbreak.</title>
        <authorList>
            <person name="Kelly M."/>
            <person name="Pasmans F."/>
            <person name="Shea T.P."/>
            <person name="Munoz J.F."/>
            <person name="Carranza S."/>
            <person name="Cuomo C.A."/>
            <person name="Martel A."/>
        </authorList>
    </citation>
    <scope>NUCLEOTIDE SEQUENCE [LARGE SCALE GENOMIC DNA]</scope>
    <source>
        <strain evidence="1 2">AMFP18/2</strain>
    </source>
</reference>
<comment type="caution">
    <text evidence="1">The sequence shown here is derived from an EMBL/GenBank/DDBJ whole genome shotgun (WGS) entry which is preliminary data.</text>
</comment>
<dbReference type="Proteomes" id="UP001648503">
    <property type="component" value="Unassembled WGS sequence"/>
</dbReference>